<keyword evidence="4" id="KW-1185">Reference proteome</keyword>
<sequence>MLIRIWYFTNYDLITTVGKLIIISNNCPPMRKYEIKDYDMLAKVGAHHYIGRIGLDINHHTLKDIIITLINFLYQWAFNVDLQTPSEKYFRVSCLSIFFYLGDFDIIKSLLRDNRKNPIKH</sequence>
<name>A0A9R1UL21_LACSA</name>
<organism evidence="3 4">
    <name type="scientific">Lactuca sativa</name>
    <name type="common">Garden lettuce</name>
    <dbReference type="NCBI Taxonomy" id="4236"/>
    <lineage>
        <taxon>Eukaryota</taxon>
        <taxon>Viridiplantae</taxon>
        <taxon>Streptophyta</taxon>
        <taxon>Embryophyta</taxon>
        <taxon>Tracheophyta</taxon>
        <taxon>Spermatophyta</taxon>
        <taxon>Magnoliopsida</taxon>
        <taxon>eudicotyledons</taxon>
        <taxon>Gunneridae</taxon>
        <taxon>Pentapetalae</taxon>
        <taxon>asterids</taxon>
        <taxon>campanulids</taxon>
        <taxon>Asterales</taxon>
        <taxon>Asteraceae</taxon>
        <taxon>Cichorioideae</taxon>
        <taxon>Cichorieae</taxon>
        <taxon>Lactucinae</taxon>
        <taxon>Lactuca</taxon>
    </lineage>
</organism>
<evidence type="ECO:0000313" key="4">
    <source>
        <dbReference type="Proteomes" id="UP000235145"/>
    </source>
</evidence>
<evidence type="ECO:0000313" key="3">
    <source>
        <dbReference type="EMBL" id="KAJ0189148.1"/>
    </source>
</evidence>
<dbReference type="EMBL" id="NBSK02000008">
    <property type="protein sequence ID" value="KAJ0189148.1"/>
    <property type="molecule type" value="Genomic_DNA"/>
</dbReference>
<accession>A0A9R1UL21</accession>
<comment type="caution">
    <text evidence="3">The sequence shown here is derived from an EMBL/GenBank/DDBJ whole genome shotgun (WGS) entry which is preliminary data.</text>
</comment>
<dbReference type="Gene3D" id="3.30.1330.30">
    <property type="match status" value="1"/>
</dbReference>
<dbReference type="GO" id="GO:1990904">
    <property type="term" value="C:ribonucleoprotein complex"/>
    <property type="evidence" value="ECO:0007669"/>
    <property type="project" value="UniProtKB-KW"/>
</dbReference>
<proteinExistence type="predicted"/>
<dbReference type="InterPro" id="IPR039109">
    <property type="entry name" value="Ribosomal_eL30-like"/>
</dbReference>
<protein>
    <submittedName>
        <fullName evidence="3">Uncharacterized protein</fullName>
    </submittedName>
</protein>
<dbReference type="GO" id="GO:0005840">
    <property type="term" value="C:ribosome"/>
    <property type="evidence" value="ECO:0007669"/>
    <property type="project" value="UniProtKB-KW"/>
</dbReference>
<reference evidence="3 4" key="1">
    <citation type="journal article" date="2017" name="Nat. Commun.">
        <title>Genome assembly with in vitro proximity ligation data and whole-genome triplication in lettuce.</title>
        <authorList>
            <person name="Reyes-Chin-Wo S."/>
            <person name="Wang Z."/>
            <person name="Yang X."/>
            <person name="Kozik A."/>
            <person name="Arikit S."/>
            <person name="Song C."/>
            <person name="Xia L."/>
            <person name="Froenicke L."/>
            <person name="Lavelle D.O."/>
            <person name="Truco M.J."/>
            <person name="Xia R."/>
            <person name="Zhu S."/>
            <person name="Xu C."/>
            <person name="Xu H."/>
            <person name="Xu X."/>
            <person name="Cox K."/>
            <person name="Korf I."/>
            <person name="Meyers B.C."/>
            <person name="Michelmore R.W."/>
        </authorList>
    </citation>
    <scope>NUCLEOTIDE SEQUENCE [LARGE SCALE GENOMIC DNA]</scope>
    <source>
        <strain evidence="4">cv. Salinas</strain>
        <tissue evidence="3">Seedlings</tissue>
    </source>
</reference>
<dbReference type="InterPro" id="IPR029064">
    <property type="entry name" value="Ribosomal_eL30-like_sf"/>
</dbReference>
<dbReference type="GO" id="GO:0003723">
    <property type="term" value="F:RNA binding"/>
    <property type="evidence" value="ECO:0007669"/>
    <property type="project" value="InterPro"/>
</dbReference>
<dbReference type="AlphaFoldDB" id="A0A9R1UL21"/>
<evidence type="ECO:0000256" key="2">
    <source>
        <dbReference type="ARBA" id="ARBA00023274"/>
    </source>
</evidence>
<keyword evidence="2" id="KW-0687">Ribonucleoprotein</keyword>
<keyword evidence="1" id="KW-0689">Ribosomal protein</keyword>
<gene>
    <name evidence="3" type="ORF">LSAT_V11C800425120</name>
</gene>
<dbReference type="PANTHER" id="PTHR11449">
    <property type="entry name" value="RIBOSOMAL PROTEIN L30"/>
    <property type="match status" value="1"/>
</dbReference>
<dbReference type="Proteomes" id="UP000235145">
    <property type="component" value="Unassembled WGS sequence"/>
</dbReference>
<evidence type="ECO:0000256" key="1">
    <source>
        <dbReference type="ARBA" id="ARBA00022980"/>
    </source>
</evidence>